<dbReference type="InterPro" id="IPR036390">
    <property type="entry name" value="WH_DNA-bd_sf"/>
</dbReference>
<gene>
    <name evidence="3" type="ORF">DW914_11145</name>
</gene>
<evidence type="ECO:0000259" key="2">
    <source>
        <dbReference type="Pfam" id="PF03008"/>
    </source>
</evidence>
<dbReference type="Pfam" id="PF01637">
    <property type="entry name" value="ATPase_2"/>
    <property type="match status" value="1"/>
</dbReference>
<dbReference type="InterPro" id="IPR027417">
    <property type="entry name" value="P-loop_NTPase"/>
</dbReference>
<dbReference type="PANTHER" id="PTHR34704">
    <property type="entry name" value="ATPASE"/>
    <property type="match status" value="1"/>
</dbReference>
<dbReference type="SUPFAM" id="SSF52980">
    <property type="entry name" value="Restriction endonuclease-like"/>
    <property type="match status" value="1"/>
</dbReference>
<dbReference type="Proteomes" id="UP000283492">
    <property type="component" value="Unassembled WGS sequence"/>
</dbReference>
<dbReference type="RefSeq" id="WP_118582079.1">
    <property type="nucleotide sequence ID" value="NZ_CABJFX010000020.1"/>
</dbReference>
<feature type="domain" description="ATPase" evidence="1">
    <location>
        <begin position="2"/>
        <end position="203"/>
    </location>
</feature>
<evidence type="ECO:0000259" key="1">
    <source>
        <dbReference type="Pfam" id="PF01637"/>
    </source>
</evidence>
<dbReference type="EMBL" id="QSFX01000020">
    <property type="protein sequence ID" value="RHA87383.1"/>
    <property type="molecule type" value="Genomic_DNA"/>
</dbReference>
<dbReference type="GO" id="GO:0005524">
    <property type="term" value="F:ATP binding"/>
    <property type="evidence" value="ECO:0007669"/>
    <property type="project" value="UniProtKB-KW"/>
</dbReference>
<dbReference type="SUPFAM" id="SSF52540">
    <property type="entry name" value="P-loop containing nucleoside triphosphate hydrolases"/>
    <property type="match status" value="1"/>
</dbReference>
<dbReference type="InterPro" id="IPR004256">
    <property type="entry name" value="DUF234"/>
</dbReference>
<keyword evidence="3" id="KW-0067">ATP-binding</keyword>
<dbReference type="SUPFAM" id="SSF46785">
    <property type="entry name" value="Winged helix' DNA-binding domain"/>
    <property type="match status" value="1"/>
</dbReference>
<dbReference type="InterPro" id="IPR011335">
    <property type="entry name" value="Restrct_endonuc-II-like"/>
</dbReference>
<evidence type="ECO:0000313" key="4">
    <source>
        <dbReference type="Proteomes" id="UP000283492"/>
    </source>
</evidence>
<evidence type="ECO:0000313" key="3">
    <source>
        <dbReference type="EMBL" id="RHA87383.1"/>
    </source>
</evidence>
<keyword evidence="3" id="KW-0547">Nucleotide-binding</keyword>
<dbReference type="PANTHER" id="PTHR34704:SF1">
    <property type="entry name" value="ATPASE"/>
    <property type="match status" value="1"/>
</dbReference>
<comment type="caution">
    <text evidence="3">The sequence shown here is derived from an EMBL/GenBank/DDBJ whole genome shotgun (WGS) entry which is preliminary data.</text>
</comment>
<organism evidence="3 4">
    <name type="scientific">Roseburia inulinivorans</name>
    <dbReference type="NCBI Taxonomy" id="360807"/>
    <lineage>
        <taxon>Bacteria</taxon>
        <taxon>Bacillati</taxon>
        <taxon>Bacillota</taxon>
        <taxon>Clostridia</taxon>
        <taxon>Lachnospirales</taxon>
        <taxon>Lachnospiraceae</taxon>
        <taxon>Roseburia</taxon>
    </lineage>
</organism>
<dbReference type="InterPro" id="IPR011579">
    <property type="entry name" value="ATPase_dom"/>
</dbReference>
<sequence length="469" mass="54151">MFIGRDSELNALERLYKSDKFEFAVIYGRRRVGKTALINHFINDKEAIYFMGVESSEKQNLENLSQSIIEFSSGIRAETYFSSYQAALEYVFKLAEKKRIILAIDEYPYVARASKSLASTLQMLIDKYKDESKLMLILCGSSMSYMEDQVLAYKSPLYGRRTAQMKITPFSFEECCTYLKDLSDEDKALVYGIAGGTPQYLLQMSDKLSVEENIKNTYLNPMSFLYEEPVNLLKQEVREPAIYNAIITAIATGYSRMSEISTKVGESTTTCTSYIKNLINLGIIKKETPYGEKASKKTIYSIEDNMFYFWYRFVLKNSAVIARGAADLVYKRIEKQLNDYMGRIFEEICTQYLWKQLLSGNMPVEFVSLGRWWGNDPRKRSQTEIDIMGEQDSSSAIFAECKWRNESVDLDILETLIERSGLFRYTKIQYFLFSKTGFTKGCMEKAAEMGNVSLIKYEDIIDAMTHQYW</sequence>
<proteinExistence type="predicted"/>
<dbReference type="Pfam" id="PF03008">
    <property type="entry name" value="DUF234"/>
    <property type="match status" value="1"/>
</dbReference>
<name>A0A413TQX5_9FIRM</name>
<feature type="domain" description="DUF234" evidence="2">
    <location>
        <begin position="310"/>
        <end position="406"/>
    </location>
</feature>
<dbReference type="Gene3D" id="3.40.50.300">
    <property type="entry name" value="P-loop containing nucleotide triphosphate hydrolases"/>
    <property type="match status" value="1"/>
</dbReference>
<accession>A0A413TQX5</accession>
<reference evidence="3 4" key="1">
    <citation type="submission" date="2018-08" db="EMBL/GenBank/DDBJ databases">
        <title>A genome reference for cultivated species of the human gut microbiota.</title>
        <authorList>
            <person name="Zou Y."/>
            <person name="Xue W."/>
            <person name="Luo G."/>
        </authorList>
    </citation>
    <scope>NUCLEOTIDE SEQUENCE [LARGE SCALE GENOMIC DNA]</scope>
    <source>
        <strain evidence="3 4">AM42-1AC</strain>
    </source>
</reference>
<dbReference type="AlphaFoldDB" id="A0A413TQX5"/>
<protein>
    <submittedName>
        <fullName evidence="3">ATP-binding protein</fullName>
    </submittedName>
</protein>